<name>A0A5N5T9E3_9CRUS</name>
<dbReference type="GO" id="GO:0005634">
    <property type="term" value="C:nucleus"/>
    <property type="evidence" value="ECO:0007669"/>
    <property type="project" value="TreeGrafter"/>
</dbReference>
<feature type="region of interest" description="Disordered" evidence="2">
    <location>
        <begin position="756"/>
        <end position="886"/>
    </location>
</feature>
<proteinExistence type="inferred from homology"/>
<gene>
    <name evidence="4" type="primary">GPATCH1</name>
    <name evidence="4" type="ORF">Anas_01582</name>
</gene>
<feature type="compositionally biased region" description="Low complexity" evidence="2">
    <location>
        <begin position="757"/>
        <end position="769"/>
    </location>
</feature>
<dbReference type="GO" id="GO:0003723">
    <property type="term" value="F:RNA binding"/>
    <property type="evidence" value="ECO:0007669"/>
    <property type="project" value="TreeGrafter"/>
</dbReference>
<evidence type="ECO:0000259" key="3">
    <source>
        <dbReference type="PROSITE" id="PS50174"/>
    </source>
</evidence>
<feature type="compositionally biased region" description="Basic residues" evidence="2">
    <location>
        <begin position="167"/>
        <end position="177"/>
    </location>
</feature>
<evidence type="ECO:0000256" key="1">
    <source>
        <dbReference type="ARBA" id="ARBA00008600"/>
    </source>
</evidence>
<dbReference type="InterPro" id="IPR011666">
    <property type="entry name" value="DUF1604"/>
</dbReference>
<feature type="compositionally biased region" description="Polar residues" evidence="2">
    <location>
        <begin position="665"/>
        <end position="677"/>
    </location>
</feature>
<dbReference type="GO" id="GO:0006397">
    <property type="term" value="P:mRNA processing"/>
    <property type="evidence" value="ECO:0007669"/>
    <property type="project" value="InterPro"/>
</dbReference>
<reference evidence="4 5" key="1">
    <citation type="journal article" date="2019" name="PLoS Biol.">
        <title>Sex chromosomes control vertical transmission of feminizing Wolbachia symbionts in an isopod.</title>
        <authorList>
            <person name="Becking T."/>
            <person name="Chebbi M.A."/>
            <person name="Giraud I."/>
            <person name="Moumen B."/>
            <person name="Laverre T."/>
            <person name="Caubet Y."/>
            <person name="Peccoud J."/>
            <person name="Gilbert C."/>
            <person name="Cordaux R."/>
        </authorList>
    </citation>
    <scope>NUCLEOTIDE SEQUENCE [LARGE SCALE GENOMIC DNA]</scope>
    <source>
        <strain evidence="4">ANa2</strain>
        <tissue evidence="4">Whole body excluding digestive tract and cuticle</tissue>
    </source>
</reference>
<comment type="caution">
    <text evidence="4">The sequence shown here is derived from an EMBL/GenBank/DDBJ whole genome shotgun (WGS) entry which is preliminary data.</text>
</comment>
<feature type="compositionally biased region" description="Polar residues" evidence="2">
    <location>
        <begin position="647"/>
        <end position="657"/>
    </location>
</feature>
<feature type="compositionally biased region" description="Low complexity" evidence="2">
    <location>
        <begin position="704"/>
        <end position="720"/>
    </location>
</feature>
<feature type="domain" description="G-patch" evidence="3">
    <location>
        <begin position="142"/>
        <end position="162"/>
    </location>
</feature>
<dbReference type="PROSITE" id="PS50174">
    <property type="entry name" value="G_PATCH"/>
    <property type="match status" value="1"/>
</dbReference>
<evidence type="ECO:0000313" key="5">
    <source>
        <dbReference type="Proteomes" id="UP000326759"/>
    </source>
</evidence>
<feature type="compositionally biased region" description="Basic residues" evidence="2">
    <location>
        <begin position="860"/>
        <end position="886"/>
    </location>
</feature>
<sequence length="886" mass="100251">MDNYVQYGTPLESLDENNFHLSKAPKLSDQVVTDKQGKRRFHGAFTGGFSAGYFNSVGTKEGWTPSTFVSSRSKRAEQKLNRDPVSFMDEEDISDFGIASRKIQTSSKFEDPAENFNKRKRTDDSGPIPGQPVLHDLLKPVNMTMGMKFLIKLGWRPGQGIGPRLSKQAKRKARRFKNSNSCTETQNSTDSDDTDTDAFSSLDFAPDDVEDSLFVNIKSDLFGLGYEPLERTNVLGFNSEPSSSFHMTEKNKKLSIRGQAFGVGAFEEEDEDIYTKEDMSDYDFDLGPSKSNTDKKRLKSRWDNEMSSVEEALDGFHLSSKPLEKPKMIPLPSLPSDYKPWHEPWKSRFDERKVVGKDRLTSDERKHLVNDNLIIENRSGIKTDEEEKFKEEGIKTSASQNLETSENVTLPQYKPFVSYPEKQKRYELYTNANCIDKGNIFPSYMTEWEKEREKGEFQRAQTFNRPLSFSMSSRFTSAIHQDSLTHLQEGFNDMKNNKPISNEENIHFVSSELPSDMKAAKQKFYGRLTLSHIDWVPDKLLCKRFNVPNPFVSSSTVGSQSKRKNNISLFSIIPETPQNNFHQVISSEKETSESAGSCNVAEDAVTKEEDYGLKVPVGDHPTIDLYNAIFQDSSDSESDDDINSQSEPSSVNQQKSASVRDVSEAQKTSSEESSQFKNCKEANDQHNNERRKSDSTLFLGEQNSGSYKSENSFSSSFSSKDFSKSVEAGKALNRIEAKGIFKGIDFSALNQYRNVTSEESSPNSSINNERGNSHTGRNINSENSSVSDSSNSNSNIKNTMPYSDSEEEEEEEQYGPSLPPHMVEGIKTVSNSKTISTKSNIKKDIFKHPSSSSLLEIEKKLKKLKKQKKKHKHKHKKHKKESKLRK</sequence>
<dbReference type="InterPro" id="IPR000467">
    <property type="entry name" value="G_patch_dom"/>
</dbReference>
<dbReference type="AlphaFoldDB" id="A0A5N5T9E3"/>
<dbReference type="EMBL" id="SEYY01005592">
    <property type="protein sequence ID" value="KAB7503231.1"/>
    <property type="molecule type" value="Genomic_DNA"/>
</dbReference>
<comment type="similarity">
    <text evidence="1">Belongs to the GPATCH1 family.</text>
</comment>
<dbReference type="Pfam" id="PF26093">
    <property type="entry name" value="HTH_TGH"/>
    <property type="match status" value="1"/>
</dbReference>
<protein>
    <submittedName>
        <fullName evidence="4">G patch domain-containing protein 1</fullName>
    </submittedName>
</protein>
<keyword evidence="5" id="KW-1185">Reference proteome</keyword>
<feature type="region of interest" description="Disordered" evidence="2">
    <location>
        <begin position="109"/>
        <end position="133"/>
    </location>
</feature>
<feature type="compositionally biased region" description="Low complexity" evidence="2">
    <location>
        <begin position="778"/>
        <end position="798"/>
    </location>
</feature>
<evidence type="ECO:0000313" key="4">
    <source>
        <dbReference type="EMBL" id="KAB7503231.1"/>
    </source>
</evidence>
<feature type="region of interest" description="Disordered" evidence="2">
    <location>
        <begin position="161"/>
        <end position="196"/>
    </location>
</feature>
<dbReference type="Pfam" id="PF07713">
    <property type="entry name" value="DUF1604"/>
    <property type="match status" value="1"/>
</dbReference>
<organism evidence="4 5">
    <name type="scientific">Armadillidium nasatum</name>
    <dbReference type="NCBI Taxonomy" id="96803"/>
    <lineage>
        <taxon>Eukaryota</taxon>
        <taxon>Metazoa</taxon>
        <taxon>Ecdysozoa</taxon>
        <taxon>Arthropoda</taxon>
        <taxon>Crustacea</taxon>
        <taxon>Multicrustacea</taxon>
        <taxon>Malacostraca</taxon>
        <taxon>Eumalacostraca</taxon>
        <taxon>Peracarida</taxon>
        <taxon>Isopoda</taxon>
        <taxon>Oniscidea</taxon>
        <taxon>Crinocheta</taxon>
        <taxon>Armadillidiidae</taxon>
        <taxon>Armadillidium</taxon>
    </lineage>
</organism>
<feature type="region of interest" description="Disordered" evidence="2">
    <location>
        <begin position="633"/>
        <end position="720"/>
    </location>
</feature>
<feature type="compositionally biased region" description="Basic and acidic residues" evidence="2">
    <location>
        <begin position="678"/>
        <end position="694"/>
    </location>
</feature>
<evidence type="ECO:0000256" key="2">
    <source>
        <dbReference type="SAM" id="MobiDB-lite"/>
    </source>
</evidence>
<dbReference type="Proteomes" id="UP000326759">
    <property type="component" value="Unassembled WGS sequence"/>
</dbReference>
<dbReference type="PANTHER" id="PTHR13384:SF19">
    <property type="entry name" value="G PATCH DOMAIN-CONTAINING PROTEIN 1"/>
    <property type="match status" value="1"/>
</dbReference>
<dbReference type="OrthoDB" id="20507at2759"/>
<accession>A0A5N5T9E3</accession>
<feature type="compositionally biased region" description="Acidic residues" evidence="2">
    <location>
        <begin position="804"/>
        <end position="813"/>
    </location>
</feature>
<feature type="compositionally biased region" description="Low complexity" evidence="2">
    <location>
        <begin position="826"/>
        <end position="839"/>
    </location>
</feature>
<dbReference type="PANTHER" id="PTHR13384">
    <property type="entry name" value="G PATCH DOMAIN-CONTAINING PROTEIN 1"/>
    <property type="match status" value="1"/>
</dbReference>